<reference evidence="2 3" key="1">
    <citation type="journal article" date="2018" name="Sci. Rep.">
        <title>Comparative genomics provides insights into the lifestyle and reveals functional heterogeneity of dark septate endophytic fungi.</title>
        <authorList>
            <person name="Knapp D.G."/>
            <person name="Nemeth J.B."/>
            <person name="Barry K."/>
            <person name="Hainaut M."/>
            <person name="Henrissat B."/>
            <person name="Johnson J."/>
            <person name="Kuo A."/>
            <person name="Lim J.H.P."/>
            <person name="Lipzen A."/>
            <person name="Nolan M."/>
            <person name="Ohm R.A."/>
            <person name="Tamas L."/>
            <person name="Grigoriev I.V."/>
            <person name="Spatafora J.W."/>
            <person name="Nagy L.G."/>
            <person name="Kovacs G.M."/>
        </authorList>
    </citation>
    <scope>NUCLEOTIDE SEQUENCE [LARGE SCALE GENOMIC DNA]</scope>
    <source>
        <strain evidence="2 3">DSE2036</strain>
    </source>
</reference>
<dbReference type="Proteomes" id="UP000244855">
    <property type="component" value="Unassembled WGS sequence"/>
</dbReference>
<organism evidence="2 3">
    <name type="scientific">Periconia macrospinosa</name>
    <dbReference type="NCBI Taxonomy" id="97972"/>
    <lineage>
        <taxon>Eukaryota</taxon>
        <taxon>Fungi</taxon>
        <taxon>Dikarya</taxon>
        <taxon>Ascomycota</taxon>
        <taxon>Pezizomycotina</taxon>
        <taxon>Dothideomycetes</taxon>
        <taxon>Pleosporomycetidae</taxon>
        <taxon>Pleosporales</taxon>
        <taxon>Massarineae</taxon>
        <taxon>Periconiaceae</taxon>
        <taxon>Periconia</taxon>
    </lineage>
</organism>
<feature type="region of interest" description="Disordered" evidence="1">
    <location>
        <begin position="237"/>
        <end position="260"/>
    </location>
</feature>
<feature type="region of interest" description="Disordered" evidence="1">
    <location>
        <begin position="77"/>
        <end position="138"/>
    </location>
</feature>
<keyword evidence="3" id="KW-1185">Reference proteome</keyword>
<sequence>MALWAQTWYSALQKVLCIVYQFFNAFTPQLSFQTFLFISIERKKSFQFMSLEVRFIEDSDVEVEEVTETMIISSDLVSNESAHERNKQIRRSEENDMSTVPGNSDPPSDESDPTLNPNGSEDRYRVENPNPSIQGSKFGKHLQSYTELINAILQDELVKSVTLRGTPENYLHGVLNYLNGTQKASRRGEQVQPVVYVNYLVDKNGLGSGGLSEASTPPCARARSKSVPVWRRRHELHRTSGYKKDHQRNGTSQSAKAGAQKVHWQPKGLQLIELGGHQELLQSSFVFSNTQIKHPDDSHLYARARVFREDWIYQETQIERRLEQHQKHNNSSKCT</sequence>
<protein>
    <submittedName>
        <fullName evidence="2">Uncharacterized protein</fullName>
    </submittedName>
</protein>
<feature type="compositionally biased region" description="Basic and acidic residues" evidence="1">
    <location>
        <begin position="81"/>
        <end position="94"/>
    </location>
</feature>
<evidence type="ECO:0000256" key="1">
    <source>
        <dbReference type="SAM" id="MobiDB-lite"/>
    </source>
</evidence>
<gene>
    <name evidence="2" type="ORF">DM02DRAFT_694929</name>
</gene>
<dbReference type="EMBL" id="KZ805567">
    <property type="protein sequence ID" value="PVH93786.1"/>
    <property type="molecule type" value="Genomic_DNA"/>
</dbReference>
<proteinExistence type="predicted"/>
<accession>A0A2V1D6P2</accession>
<evidence type="ECO:0000313" key="2">
    <source>
        <dbReference type="EMBL" id="PVH93786.1"/>
    </source>
</evidence>
<feature type="compositionally biased region" description="Polar residues" evidence="1">
    <location>
        <begin position="97"/>
        <end position="106"/>
    </location>
</feature>
<evidence type="ECO:0000313" key="3">
    <source>
        <dbReference type="Proteomes" id="UP000244855"/>
    </source>
</evidence>
<dbReference type="AlphaFoldDB" id="A0A2V1D6P2"/>
<name>A0A2V1D6P2_9PLEO</name>